<feature type="compositionally biased region" description="Basic and acidic residues" evidence="1">
    <location>
        <begin position="1"/>
        <end position="10"/>
    </location>
</feature>
<gene>
    <name evidence="2" type="ORF">VFH_V187640</name>
</gene>
<protein>
    <submittedName>
        <fullName evidence="2">Uncharacterized protein</fullName>
    </submittedName>
</protein>
<evidence type="ECO:0000256" key="1">
    <source>
        <dbReference type="SAM" id="MobiDB-lite"/>
    </source>
</evidence>
<accession>A0AAV1AYI7</accession>
<dbReference type="EMBL" id="OX451740">
    <property type="protein sequence ID" value="CAI8615616.1"/>
    <property type="molecule type" value="Genomic_DNA"/>
</dbReference>
<dbReference type="Gene3D" id="2.40.70.10">
    <property type="entry name" value="Acid Proteases"/>
    <property type="match status" value="1"/>
</dbReference>
<sequence length="145" mass="16728">MEEREERTGEGKSQNEVWKDDQQDLPRKKVGPSLVVLHVSICNMKIRVVINLGASVNIILLSVVDKIWYMQIEAIVSILQIIDITFKTPVGVIKDVPIQINKFLFQEKMGYYHQYHHCPDMVIVTCSELSLKDQGSFCIRVFSYQ</sequence>
<name>A0AAV1AYI7_VICFA</name>
<dbReference type="Proteomes" id="UP001157006">
    <property type="component" value="Chromosome 5"/>
</dbReference>
<reference evidence="2 3" key="1">
    <citation type="submission" date="2023-01" db="EMBL/GenBank/DDBJ databases">
        <authorList>
            <person name="Kreplak J."/>
        </authorList>
    </citation>
    <scope>NUCLEOTIDE SEQUENCE [LARGE SCALE GENOMIC DNA]</scope>
</reference>
<evidence type="ECO:0000313" key="3">
    <source>
        <dbReference type="Proteomes" id="UP001157006"/>
    </source>
</evidence>
<dbReference type="AlphaFoldDB" id="A0AAV1AYI7"/>
<feature type="region of interest" description="Disordered" evidence="1">
    <location>
        <begin position="1"/>
        <end position="22"/>
    </location>
</feature>
<dbReference type="InterPro" id="IPR021109">
    <property type="entry name" value="Peptidase_aspartic_dom_sf"/>
</dbReference>
<proteinExistence type="predicted"/>
<organism evidence="2 3">
    <name type="scientific">Vicia faba</name>
    <name type="common">Broad bean</name>
    <name type="synonym">Faba vulgaris</name>
    <dbReference type="NCBI Taxonomy" id="3906"/>
    <lineage>
        <taxon>Eukaryota</taxon>
        <taxon>Viridiplantae</taxon>
        <taxon>Streptophyta</taxon>
        <taxon>Embryophyta</taxon>
        <taxon>Tracheophyta</taxon>
        <taxon>Spermatophyta</taxon>
        <taxon>Magnoliopsida</taxon>
        <taxon>eudicotyledons</taxon>
        <taxon>Gunneridae</taxon>
        <taxon>Pentapetalae</taxon>
        <taxon>rosids</taxon>
        <taxon>fabids</taxon>
        <taxon>Fabales</taxon>
        <taxon>Fabaceae</taxon>
        <taxon>Papilionoideae</taxon>
        <taxon>50 kb inversion clade</taxon>
        <taxon>NPAAA clade</taxon>
        <taxon>Hologalegina</taxon>
        <taxon>IRL clade</taxon>
        <taxon>Fabeae</taxon>
        <taxon>Vicia</taxon>
    </lineage>
</organism>
<keyword evidence="3" id="KW-1185">Reference proteome</keyword>
<evidence type="ECO:0000313" key="2">
    <source>
        <dbReference type="EMBL" id="CAI8615616.1"/>
    </source>
</evidence>